<evidence type="ECO:0000256" key="1">
    <source>
        <dbReference type="ARBA" id="ARBA00022801"/>
    </source>
</evidence>
<dbReference type="PANTHER" id="PTHR43329">
    <property type="entry name" value="EPOXIDE HYDROLASE"/>
    <property type="match status" value="1"/>
</dbReference>
<dbReference type="GO" id="GO:0016787">
    <property type="term" value="F:hydrolase activity"/>
    <property type="evidence" value="ECO:0007669"/>
    <property type="project" value="UniProtKB-KW"/>
</dbReference>
<keyword evidence="1" id="KW-0378">Hydrolase</keyword>
<keyword evidence="2" id="KW-0472">Membrane</keyword>
<dbReference type="PRINTS" id="PR00412">
    <property type="entry name" value="EPOXHYDRLASE"/>
</dbReference>
<dbReference type="InterPro" id="IPR000639">
    <property type="entry name" value="Epox_hydrolase-like"/>
</dbReference>
<dbReference type="AlphaFoldDB" id="A0A7W8Z0Q0"/>
<accession>A0A7W8Z0Q0</accession>
<dbReference type="InterPro" id="IPR000073">
    <property type="entry name" value="AB_hydrolase_1"/>
</dbReference>
<dbReference type="InterPro" id="IPR029058">
    <property type="entry name" value="AB_hydrolase_fold"/>
</dbReference>
<organism evidence="4 5">
    <name type="scientific">Sphaerisporangium krabiense</name>
    <dbReference type="NCBI Taxonomy" id="763782"/>
    <lineage>
        <taxon>Bacteria</taxon>
        <taxon>Bacillati</taxon>
        <taxon>Actinomycetota</taxon>
        <taxon>Actinomycetes</taxon>
        <taxon>Streptosporangiales</taxon>
        <taxon>Streptosporangiaceae</taxon>
        <taxon>Sphaerisporangium</taxon>
    </lineage>
</organism>
<dbReference type="SUPFAM" id="SSF53474">
    <property type="entry name" value="alpha/beta-Hydrolases"/>
    <property type="match status" value="1"/>
</dbReference>
<gene>
    <name evidence="4" type="ORF">BJ981_001033</name>
</gene>
<name>A0A7W8Z0Q0_9ACTN</name>
<keyword evidence="2" id="KW-1133">Transmembrane helix</keyword>
<feature type="transmembrane region" description="Helical" evidence="2">
    <location>
        <begin position="21"/>
        <end position="43"/>
    </location>
</feature>
<dbReference type="Pfam" id="PF00561">
    <property type="entry name" value="Abhydrolase_1"/>
    <property type="match status" value="1"/>
</dbReference>
<proteinExistence type="predicted"/>
<dbReference type="RefSeq" id="WP_239139448.1">
    <property type="nucleotide sequence ID" value="NZ_BOOS01000032.1"/>
</dbReference>
<keyword evidence="2" id="KW-0812">Transmembrane</keyword>
<dbReference type="Gene3D" id="3.40.50.1820">
    <property type="entry name" value="alpha/beta hydrolase"/>
    <property type="match status" value="1"/>
</dbReference>
<evidence type="ECO:0000313" key="4">
    <source>
        <dbReference type="EMBL" id="MBB5625334.1"/>
    </source>
</evidence>
<evidence type="ECO:0000256" key="2">
    <source>
        <dbReference type="SAM" id="Phobius"/>
    </source>
</evidence>
<comment type="caution">
    <text evidence="4">The sequence shown here is derived from an EMBL/GenBank/DDBJ whole genome shotgun (WGS) entry which is preliminary data.</text>
</comment>
<sequence length="354" mass="38082">MQLNRGSALIAMAARTRARRVAGLGWNVLGAIIAAALLVFVTAAGAAAGGPRPGAAEPPVGRARFHPSFTHGRVPVDGGVLHYVRGGSGPALVLLHGWPQTWWEWRKVMPALARTHTVIAFDLPGLGGSTVPPGGFDAATTARRIRQAVHRLGFPRVKILAHDDGALVAYPYARDFPSEVSRLAVLELPLNGFGLEDAYRLSWHFRFNSSPKPLPERIVSTRDDVEAYLGGLFDGAHRPAAIDRREYFRAYADPATRSAAYEYYRAFAANAADNQANASRRLAMPVLAMGAQHVFGTQVAESFRHVAEDVREVVAPDSGHWIPEENPTFLIDCAALFFGSPASTPSPALAPCAP</sequence>
<reference evidence="4 5" key="1">
    <citation type="submission" date="2020-08" db="EMBL/GenBank/DDBJ databases">
        <title>Sequencing the genomes of 1000 actinobacteria strains.</title>
        <authorList>
            <person name="Klenk H.-P."/>
        </authorList>
    </citation>
    <scope>NUCLEOTIDE SEQUENCE [LARGE SCALE GENOMIC DNA]</scope>
    <source>
        <strain evidence="4 5">DSM 45790</strain>
    </source>
</reference>
<evidence type="ECO:0000259" key="3">
    <source>
        <dbReference type="Pfam" id="PF00561"/>
    </source>
</evidence>
<evidence type="ECO:0000313" key="5">
    <source>
        <dbReference type="Proteomes" id="UP000588112"/>
    </source>
</evidence>
<feature type="domain" description="AB hydrolase-1" evidence="3">
    <location>
        <begin position="90"/>
        <end position="327"/>
    </location>
</feature>
<dbReference type="EMBL" id="JACHBR010000001">
    <property type="protein sequence ID" value="MBB5625334.1"/>
    <property type="molecule type" value="Genomic_DNA"/>
</dbReference>
<protein>
    <submittedName>
        <fullName evidence="4">Pimeloyl-ACP methyl ester carboxylesterase</fullName>
    </submittedName>
</protein>
<keyword evidence="5" id="KW-1185">Reference proteome</keyword>
<dbReference type="Proteomes" id="UP000588112">
    <property type="component" value="Unassembled WGS sequence"/>
</dbReference>